<evidence type="ECO:0000256" key="9">
    <source>
        <dbReference type="ARBA" id="ARBA00022553"/>
    </source>
</evidence>
<proteinExistence type="predicted"/>
<dbReference type="Pfam" id="PF12330">
    <property type="entry name" value="Haspin_kinase"/>
    <property type="match status" value="1"/>
</dbReference>
<evidence type="ECO:0000256" key="7">
    <source>
        <dbReference type="ARBA" id="ARBA00022490"/>
    </source>
</evidence>
<dbReference type="GO" id="GO:0035556">
    <property type="term" value="P:intracellular signal transduction"/>
    <property type="evidence" value="ECO:0007669"/>
    <property type="project" value="TreeGrafter"/>
</dbReference>
<dbReference type="GO" id="GO:0000278">
    <property type="term" value="P:mitotic cell cycle"/>
    <property type="evidence" value="ECO:0007669"/>
    <property type="project" value="TreeGrafter"/>
</dbReference>
<evidence type="ECO:0000313" key="21">
    <source>
        <dbReference type="EMBL" id="KAK7110020.1"/>
    </source>
</evidence>
<keyword evidence="10" id="KW-0808">Transferase</keyword>
<feature type="compositionally biased region" description="Basic and acidic residues" evidence="19">
    <location>
        <begin position="76"/>
        <end position="85"/>
    </location>
</feature>
<feature type="compositionally biased region" description="Polar residues" evidence="19">
    <location>
        <begin position="347"/>
        <end position="357"/>
    </location>
</feature>
<evidence type="ECO:0000256" key="3">
    <source>
        <dbReference type="ARBA" id="ARBA00004186"/>
    </source>
</evidence>
<dbReference type="GO" id="GO:0005694">
    <property type="term" value="C:chromosome"/>
    <property type="evidence" value="ECO:0007669"/>
    <property type="project" value="UniProtKB-SubCell"/>
</dbReference>
<evidence type="ECO:0000256" key="10">
    <source>
        <dbReference type="ARBA" id="ARBA00022679"/>
    </source>
</evidence>
<dbReference type="SUPFAM" id="SSF56112">
    <property type="entry name" value="Protein kinase-like (PK-like)"/>
    <property type="match status" value="1"/>
</dbReference>
<keyword evidence="13 18" id="KW-0067">ATP-binding</keyword>
<comment type="cofactor">
    <cofactor evidence="1">
        <name>Mg(2+)</name>
        <dbReference type="ChEBI" id="CHEBI:18420"/>
    </cofactor>
</comment>
<evidence type="ECO:0000256" key="19">
    <source>
        <dbReference type="SAM" id="MobiDB-lite"/>
    </source>
</evidence>
<evidence type="ECO:0000256" key="8">
    <source>
        <dbReference type="ARBA" id="ARBA00022527"/>
    </source>
</evidence>
<keyword evidence="6" id="KW-0158">Chromosome</keyword>
<feature type="compositionally biased region" description="Low complexity" evidence="19">
    <location>
        <begin position="39"/>
        <end position="59"/>
    </location>
</feature>
<dbReference type="InterPro" id="IPR000719">
    <property type="entry name" value="Prot_kinase_dom"/>
</dbReference>
<keyword evidence="8" id="KW-0723">Serine/threonine-protein kinase</keyword>
<feature type="compositionally biased region" description="Acidic residues" evidence="19">
    <location>
        <begin position="573"/>
        <end position="598"/>
    </location>
</feature>
<dbReference type="GO" id="GO:0005524">
    <property type="term" value="F:ATP binding"/>
    <property type="evidence" value="ECO:0007669"/>
    <property type="project" value="UniProtKB-UniRule"/>
</dbReference>
<dbReference type="Gene3D" id="3.30.200.20">
    <property type="entry name" value="Phosphorylase Kinase, domain 1"/>
    <property type="match status" value="1"/>
</dbReference>
<feature type="compositionally biased region" description="Acidic residues" evidence="19">
    <location>
        <begin position="431"/>
        <end position="455"/>
    </location>
</feature>
<dbReference type="PROSITE" id="PS00107">
    <property type="entry name" value="PROTEIN_KINASE_ATP"/>
    <property type="match status" value="1"/>
</dbReference>
<evidence type="ECO:0000256" key="5">
    <source>
        <dbReference type="ARBA" id="ARBA00012513"/>
    </source>
</evidence>
<feature type="compositionally biased region" description="Basic residues" evidence="19">
    <location>
        <begin position="136"/>
        <end position="147"/>
    </location>
</feature>
<dbReference type="Proteomes" id="UP001374579">
    <property type="component" value="Unassembled WGS sequence"/>
</dbReference>
<evidence type="ECO:0000256" key="6">
    <source>
        <dbReference type="ARBA" id="ARBA00022454"/>
    </source>
</evidence>
<dbReference type="PANTHER" id="PTHR24419">
    <property type="entry name" value="INTERLEUKIN-1 RECEPTOR-ASSOCIATED KINASE"/>
    <property type="match status" value="1"/>
</dbReference>
<organism evidence="21 22">
    <name type="scientific">Littorina saxatilis</name>
    <dbReference type="NCBI Taxonomy" id="31220"/>
    <lineage>
        <taxon>Eukaryota</taxon>
        <taxon>Metazoa</taxon>
        <taxon>Spiralia</taxon>
        <taxon>Lophotrochozoa</taxon>
        <taxon>Mollusca</taxon>
        <taxon>Gastropoda</taxon>
        <taxon>Caenogastropoda</taxon>
        <taxon>Littorinimorpha</taxon>
        <taxon>Littorinoidea</taxon>
        <taxon>Littorinidae</taxon>
        <taxon>Littorina</taxon>
    </lineage>
</organism>
<evidence type="ECO:0000256" key="17">
    <source>
        <dbReference type="ARBA" id="ARBA00048679"/>
    </source>
</evidence>
<dbReference type="FunFam" id="1.10.510.10:FF:000401">
    <property type="entry name" value="serine/threonine-protein kinase haspin"/>
    <property type="match status" value="1"/>
</dbReference>
<keyword evidence="11 18" id="KW-0547">Nucleotide-binding</keyword>
<dbReference type="EC" id="2.7.11.1" evidence="5"/>
<evidence type="ECO:0000256" key="12">
    <source>
        <dbReference type="ARBA" id="ARBA00022777"/>
    </source>
</evidence>
<feature type="compositionally biased region" description="Basic and acidic residues" evidence="19">
    <location>
        <begin position="276"/>
        <end position="286"/>
    </location>
</feature>
<dbReference type="EMBL" id="JBAMIC010000003">
    <property type="protein sequence ID" value="KAK7110020.1"/>
    <property type="molecule type" value="Genomic_DNA"/>
</dbReference>
<dbReference type="SMART" id="SM00220">
    <property type="entry name" value="S_TKc"/>
    <property type="match status" value="1"/>
</dbReference>
<sequence>MGKERVLRTYGHHRQRCVVSFETANIFESSGESRQHVFSTSSSESGIGPSDSIDSVDVSSHGRRAKNKALRSLKAGGEEKADTKTNKRKRQPRHATGRLFSSDKDTCSSSDCSTPAAKQATRRVLHDISNDGAKKEKPKRQPRKNPQKTKPVPAPKNHSSINFSEFDDYSLVISDSPLATGRGGKKNGGERGAGVGTSTPCHEVTRVKPSADLHTVDVSYIAPSNESVNATQSESPGFSVATPSCLAVCHESNASVFSDPSPWLCDSDSKDEEGDSEHRNLQRLEESFASMRVGRRLRKRYEHKEQNTESEQSSELSPIPYRQDSPEHDHVALECKNRVQKLKESLLRSSAGSTDVSQQEEFDGSCSLFDSPGHTELRSEKKTTLSHSAGGNVGSVEKASHSVIIISDSDNDCESDSRATDSEDLSAIVEGGEEEEEEDEWEDAEDDEEVDEEGGESYNSCETGGDQDSSDTEVNQSCSTLEPEGSPTGGDSDDNGNISLLLEESPKQGSPVRYMLTSITGDEDNDDDNEENGDDDGSPTGGDSDDNGNISLLLEESPKQGSPVRYMLTSMTGDEDNDDDNEENDDEEEEDGDDEDSSILDLSSRRSLGASHTRSFAEILTPSKKKSKELSPLDSVLQQCGQTEPLPFTSVIPASVLKKCVKVGEGVYGEVFRTKHKGHSVALKIIPIEGDFEVNDEPQKTFKEILPEIVISNELSCLREGDENNTSNFCPVKSVSLVQGRYPPELLKQWDVFHDKKKSENDRPDMFGDDQLYIMFEFGDGGSDLDGCKIQSAVQAVSVLQQVACALAVAEEVLLFEHRDLHVGNILVQPTQHDTVTITLNNTPVFVDTQGIHVSIIDFTLSRLAKDGCTVFCDLSCDDSLFKGKGDYQFDIYRMMKEENKNQWESYHPYTNVMWLHYLCDKLIHHKRFQATDRPHRDALKRLRQAYGNLLDYASAGHFVFGDSLFDS</sequence>
<dbReference type="InterPro" id="IPR024604">
    <property type="entry name" value="GSG2_C"/>
</dbReference>
<feature type="region of interest" description="Disordered" evidence="19">
    <location>
        <begin position="255"/>
        <end position="607"/>
    </location>
</feature>
<protein>
    <recommendedName>
        <fullName evidence="5">non-specific serine/threonine protein kinase</fullName>
        <ecNumber evidence="5">2.7.11.1</ecNumber>
    </recommendedName>
</protein>
<evidence type="ECO:0000256" key="18">
    <source>
        <dbReference type="PROSITE-ProRule" id="PRU10141"/>
    </source>
</evidence>
<dbReference type="GO" id="GO:0010564">
    <property type="term" value="P:regulation of cell cycle process"/>
    <property type="evidence" value="ECO:0007669"/>
    <property type="project" value="UniProtKB-ARBA"/>
</dbReference>
<evidence type="ECO:0000256" key="16">
    <source>
        <dbReference type="ARBA" id="ARBA00047899"/>
    </source>
</evidence>
<feature type="compositionally biased region" description="Basic residues" evidence="19">
    <location>
        <begin position="61"/>
        <end position="71"/>
    </location>
</feature>
<evidence type="ECO:0000256" key="1">
    <source>
        <dbReference type="ARBA" id="ARBA00001946"/>
    </source>
</evidence>
<dbReference type="Gene3D" id="1.10.510.10">
    <property type="entry name" value="Transferase(Phosphotransferase) domain 1"/>
    <property type="match status" value="1"/>
</dbReference>
<accession>A0AAN9BUK4</accession>
<dbReference type="InterPro" id="IPR011009">
    <property type="entry name" value="Kinase-like_dom_sf"/>
</dbReference>
<evidence type="ECO:0000256" key="13">
    <source>
        <dbReference type="ARBA" id="ARBA00022840"/>
    </source>
</evidence>
<feature type="binding site" evidence="18">
    <location>
        <position position="684"/>
    </location>
    <ligand>
        <name>ATP</name>
        <dbReference type="ChEBI" id="CHEBI:30616"/>
    </ligand>
</feature>
<comment type="subcellular location">
    <subcellularLocation>
        <location evidence="4">Chromosome</location>
    </subcellularLocation>
    <subcellularLocation>
        <location evidence="3">Cytoplasm</location>
        <location evidence="3">Cytoskeleton</location>
        <location evidence="3">Spindle</location>
    </subcellularLocation>
    <subcellularLocation>
        <location evidence="2">Nucleus</location>
    </subcellularLocation>
</comment>
<gene>
    <name evidence="21" type="ORF">V1264_013956</name>
</gene>
<keyword evidence="12" id="KW-0418">Kinase</keyword>
<dbReference type="GO" id="GO:0005737">
    <property type="term" value="C:cytoplasm"/>
    <property type="evidence" value="ECO:0007669"/>
    <property type="project" value="TreeGrafter"/>
</dbReference>
<reference evidence="21 22" key="1">
    <citation type="submission" date="2024-02" db="EMBL/GenBank/DDBJ databases">
        <title>Chromosome-scale genome assembly of the rough periwinkle Littorina saxatilis.</title>
        <authorList>
            <person name="De Jode A."/>
            <person name="Faria R."/>
            <person name="Formenti G."/>
            <person name="Sims Y."/>
            <person name="Smith T.P."/>
            <person name="Tracey A."/>
            <person name="Wood J.M.D."/>
            <person name="Zagrodzka Z.B."/>
            <person name="Johannesson K."/>
            <person name="Butlin R.K."/>
            <person name="Leder E.H."/>
        </authorList>
    </citation>
    <scope>NUCLEOTIDE SEQUENCE [LARGE SCALE GENOMIC DNA]</scope>
    <source>
        <strain evidence="21">Snail1</strain>
        <tissue evidence="21">Muscle</tissue>
    </source>
</reference>
<evidence type="ECO:0000256" key="4">
    <source>
        <dbReference type="ARBA" id="ARBA00004286"/>
    </source>
</evidence>
<evidence type="ECO:0000256" key="2">
    <source>
        <dbReference type="ARBA" id="ARBA00004123"/>
    </source>
</evidence>
<feature type="compositionally biased region" description="Basic and acidic residues" evidence="19">
    <location>
        <begin position="373"/>
        <end position="383"/>
    </location>
</feature>
<name>A0AAN9BUK4_9CAEN</name>
<dbReference type="GO" id="GO:0005634">
    <property type="term" value="C:nucleus"/>
    <property type="evidence" value="ECO:0007669"/>
    <property type="project" value="UniProtKB-SubCell"/>
</dbReference>
<feature type="domain" description="Protein kinase" evidence="20">
    <location>
        <begin position="657"/>
        <end position="968"/>
    </location>
</feature>
<feature type="compositionally biased region" description="Basic and acidic residues" evidence="19">
    <location>
        <begin position="324"/>
        <end position="346"/>
    </location>
</feature>
<comment type="catalytic activity">
    <reaction evidence="16">
        <text>L-threonyl-[protein] + ATP = O-phospho-L-threonyl-[protein] + ADP + H(+)</text>
        <dbReference type="Rhea" id="RHEA:46608"/>
        <dbReference type="Rhea" id="RHEA-COMP:11060"/>
        <dbReference type="Rhea" id="RHEA-COMP:11605"/>
        <dbReference type="ChEBI" id="CHEBI:15378"/>
        <dbReference type="ChEBI" id="CHEBI:30013"/>
        <dbReference type="ChEBI" id="CHEBI:30616"/>
        <dbReference type="ChEBI" id="CHEBI:61977"/>
        <dbReference type="ChEBI" id="CHEBI:456216"/>
        <dbReference type="EC" id="2.7.11.1"/>
    </reaction>
</comment>
<dbReference type="PROSITE" id="PS50011">
    <property type="entry name" value="PROTEIN_KINASE_DOM"/>
    <property type="match status" value="1"/>
</dbReference>
<dbReference type="GO" id="GO:0072354">
    <property type="term" value="F:histone H3T3 kinase activity"/>
    <property type="evidence" value="ECO:0007669"/>
    <property type="project" value="TreeGrafter"/>
</dbReference>
<evidence type="ECO:0000259" key="20">
    <source>
        <dbReference type="PROSITE" id="PS50011"/>
    </source>
</evidence>
<evidence type="ECO:0000256" key="14">
    <source>
        <dbReference type="ARBA" id="ARBA00023212"/>
    </source>
</evidence>
<dbReference type="InterPro" id="IPR017441">
    <property type="entry name" value="Protein_kinase_ATP_BS"/>
</dbReference>
<dbReference type="PANTHER" id="PTHR24419:SF18">
    <property type="entry name" value="SERINE_THREONINE-PROTEIN KINASE HASPIN"/>
    <property type="match status" value="1"/>
</dbReference>
<evidence type="ECO:0000256" key="15">
    <source>
        <dbReference type="ARBA" id="ARBA00023242"/>
    </source>
</evidence>
<feature type="region of interest" description="Disordered" evidence="19">
    <location>
        <begin position="30"/>
        <end position="163"/>
    </location>
</feature>
<keyword evidence="15" id="KW-0539">Nucleus</keyword>
<feature type="compositionally biased region" description="Basic residues" evidence="19">
    <location>
        <begin position="86"/>
        <end position="96"/>
    </location>
</feature>
<keyword evidence="9" id="KW-0597">Phosphoprotein</keyword>
<evidence type="ECO:0000256" key="11">
    <source>
        <dbReference type="ARBA" id="ARBA00022741"/>
    </source>
</evidence>
<comment type="caution">
    <text evidence="21">The sequence shown here is derived from an EMBL/GenBank/DDBJ whole genome shotgun (WGS) entry which is preliminary data.</text>
</comment>
<keyword evidence="22" id="KW-1185">Reference proteome</keyword>
<feature type="compositionally biased region" description="Basic and acidic residues" evidence="19">
    <location>
        <begin position="124"/>
        <end position="135"/>
    </location>
</feature>
<comment type="catalytic activity">
    <reaction evidence="17">
        <text>L-seryl-[protein] + ATP = O-phospho-L-seryl-[protein] + ADP + H(+)</text>
        <dbReference type="Rhea" id="RHEA:17989"/>
        <dbReference type="Rhea" id="RHEA-COMP:9863"/>
        <dbReference type="Rhea" id="RHEA-COMP:11604"/>
        <dbReference type="ChEBI" id="CHEBI:15378"/>
        <dbReference type="ChEBI" id="CHEBI:29999"/>
        <dbReference type="ChEBI" id="CHEBI:30616"/>
        <dbReference type="ChEBI" id="CHEBI:83421"/>
        <dbReference type="ChEBI" id="CHEBI:456216"/>
        <dbReference type="EC" id="2.7.11.1"/>
    </reaction>
</comment>
<feature type="compositionally biased region" description="Acidic residues" evidence="19">
    <location>
        <begin position="521"/>
        <end position="537"/>
    </location>
</feature>
<dbReference type="FunFam" id="3.30.200.20:FF:000409">
    <property type="entry name" value="serine/threonine-protein kinase haspin"/>
    <property type="match status" value="1"/>
</dbReference>
<dbReference type="AlphaFoldDB" id="A0AAN9BUK4"/>
<feature type="region of interest" description="Disordered" evidence="19">
    <location>
        <begin position="175"/>
        <end position="202"/>
    </location>
</feature>
<dbReference type="GO" id="GO:0005819">
    <property type="term" value="C:spindle"/>
    <property type="evidence" value="ECO:0007669"/>
    <property type="project" value="UniProtKB-SubCell"/>
</dbReference>
<dbReference type="SMART" id="SM01331">
    <property type="entry name" value="DUF3635"/>
    <property type="match status" value="1"/>
</dbReference>
<keyword evidence="7" id="KW-0963">Cytoplasm</keyword>
<evidence type="ECO:0000313" key="22">
    <source>
        <dbReference type="Proteomes" id="UP001374579"/>
    </source>
</evidence>
<keyword evidence="14" id="KW-0206">Cytoskeleton</keyword>